<feature type="compositionally biased region" description="Low complexity" evidence="1">
    <location>
        <begin position="70"/>
        <end position="86"/>
    </location>
</feature>
<feature type="compositionally biased region" description="Basic residues" evidence="1">
    <location>
        <begin position="210"/>
        <end position="234"/>
    </location>
</feature>
<accession>A0A6J4HR98</accession>
<sequence>DLLPARPVRQPVHAAGAGPGAAAGGHRRGGERVRGAAPAGVRLRRAHPHRLPRRGARLPGRRGRRDRLGRAAVRGAVGGADHPALGPGRGHRGRLDGDRADRLLRGRGDPGVPAVQLHRRPHGIPVRPDPHRGHRPDRDHRGARRGGAAHPGAARQGAGVPGVRPDRGRGPRLPGAGAGPGAQPGGGPGRGGRGPGRRDRAGDRAAGGAGRRRAPAVRPAGRHPGRRGRRRRAGRLAGAGRLLAGLGQPRRPAGLRRDRGAGPGRALRPRGRRRRRPLPPAGRGAAGGPV</sequence>
<feature type="compositionally biased region" description="Gly residues" evidence="1">
    <location>
        <begin position="176"/>
        <end position="194"/>
    </location>
</feature>
<feature type="compositionally biased region" description="Low complexity" evidence="1">
    <location>
        <begin position="146"/>
        <end position="163"/>
    </location>
</feature>
<feature type="compositionally biased region" description="Basic and acidic residues" evidence="1">
    <location>
        <begin position="93"/>
        <end position="108"/>
    </location>
</feature>
<feature type="compositionally biased region" description="Low complexity" evidence="1">
    <location>
        <begin position="235"/>
        <end position="252"/>
    </location>
</feature>
<feature type="region of interest" description="Disordered" evidence="1">
    <location>
        <begin position="51"/>
        <end position="290"/>
    </location>
</feature>
<name>A0A6J4HR98_9ACTN</name>
<feature type="region of interest" description="Disordered" evidence="1">
    <location>
        <begin position="1"/>
        <end position="35"/>
    </location>
</feature>
<feature type="compositionally biased region" description="Basic and acidic residues" evidence="1">
    <location>
        <begin position="128"/>
        <end position="140"/>
    </location>
</feature>
<evidence type="ECO:0000256" key="1">
    <source>
        <dbReference type="SAM" id="MobiDB-lite"/>
    </source>
</evidence>
<dbReference type="AlphaFoldDB" id="A0A6J4HR98"/>
<feature type="compositionally biased region" description="Basic residues" evidence="1">
    <location>
        <begin position="51"/>
        <end position="67"/>
    </location>
</feature>
<protein>
    <submittedName>
        <fullName evidence="2">Mn-Zn_transporter_SitD</fullName>
    </submittedName>
</protein>
<feature type="compositionally biased region" description="Basic residues" evidence="1">
    <location>
        <begin position="267"/>
        <end position="277"/>
    </location>
</feature>
<evidence type="ECO:0000313" key="2">
    <source>
        <dbReference type="EMBL" id="CAA9230585.1"/>
    </source>
</evidence>
<feature type="non-terminal residue" evidence="2">
    <location>
        <position position="1"/>
    </location>
</feature>
<reference evidence="2" key="1">
    <citation type="submission" date="2020-02" db="EMBL/GenBank/DDBJ databases">
        <authorList>
            <person name="Meier V. D."/>
        </authorList>
    </citation>
    <scope>NUCLEOTIDE SEQUENCE</scope>
    <source>
        <strain evidence="2">AVDCRST_MAG41</strain>
    </source>
</reference>
<gene>
    <name evidence="2" type="ORF">AVDCRST_MAG41-930</name>
</gene>
<organism evidence="2">
    <name type="scientific">uncultured Mycobacteriales bacterium</name>
    <dbReference type="NCBI Taxonomy" id="581187"/>
    <lineage>
        <taxon>Bacteria</taxon>
        <taxon>Bacillati</taxon>
        <taxon>Actinomycetota</taxon>
        <taxon>Actinomycetes</taxon>
        <taxon>Mycobacteriales</taxon>
        <taxon>environmental samples</taxon>
    </lineage>
</organism>
<proteinExistence type="predicted"/>
<feature type="non-terminal residue" evidence="2">
    <location>
        <position position="290"/>
    </location>
</feature>
<dbReference type="EMBL" id="CADCTP010000094">
    <property type="protein sequence ID" value="CAA9230585.1"/>
    <property type="molecule type" value="Genomic_DNA"/>
</dbReference>